<name>A0A8T1U430_9STRA</name>
<protein>
    <submittedName>
        <fullName evidence="1">Uncharacterized protein</fullName>
    </submittedName>
</protein>
<gene>
    <name evidence="1" type="ORF">JG687_00011621</name>
</gene>
<dbReference type="OrthoDB" id="128051at2759"/>
<accession>A0A8T1U430</accession>
<proteinExistence type="predicted"/>
<dbReference type="EMBL" id="JAENGZ010000723">
    <property type="protein sequence ID" value="KAG6954745.1"/>
    <property type="molecule type" value="Genomic_DNA"/>
</dbReference>
<sequence>GKDSNIKIKIRIKRLWVSEHTFNQWRLVRLHFVDAEAPEPLEDMLSVFHANYDANRQSVDSICLRSLFGIWRMTPSCYRRQVAS</sequence>
<organism evidence="1 2">
    <name type="scientific">Phytophthora cactorum</name>
    <dbReference type="NCBI Taxonomy" id="29920"/>
    <lineage>
        <taxon>Eukaryota</taxon>
        <taxon>Sar</taxon>
        <taxon>Stramenopiles</taxon>
        <taxon>Oomycota</taxon>
        <taxon>Peronosporomycetes</taxon>
        <taxon>Peronosporales</taxon>
        <taxon>Peronosporaceae</taxon>
        <taxon>Phytophthora</taxon>
    </lineage>
</organism>
<evidence type="ECO:0000313" key="2">
    <source>
        <dbReference type="Proteomes" id="UP000688947"/>
    </source>
</evidence>
<reference evidence="1" key="1">
    <citation type="submission" date="2021-01" db="EMBL/GenBank/DDBJ databases">
        <title>Phytophthora aleatoria, a newly-described species from Pinus radiata is distinct from Phytophthora cactorum isolates based on comparative genomics.</title>
        <authorList>
            <person name="Mcdougal R."/>
            <person name="Panda P."/>
            <person name="Williams N."/>
            <person name="Studholme D.J."/>
        </authorList>
    </citation>
    <scope>NUCLEOTIDE SEQUENCE</scope>
    <source>
        <strain evidence="1">NZFS 3830</strain>
    </source>
</reference>
<feature type="non-terminal residue" evidence="1">
    <location>
        <position position="1"/>
    </location>
</feature>
<dbReference type="AlphaFoldDB" id="A0A8T1U430"/>
<dbReference type="Proteomes" id="UP000688947">
    <property type="component" value="Unassembled WGS sequence"/>
</dbReference>
<comment type="caution">
    <text evidence="1">The sequence shown here is derived from an EMBL/GenBank/DDBJ whole genome shotgun (WGS) entry which is preliminary data.</text>
</comment>
<evidence type="ECO:0000313" key="1">
    <source>
        <dbReference type="EMBL" id="KAG6954745.1"/>
    </source>
</evidence>